<dbReference type="GO" id="GO:0030148">
    <property type="term" value="P:sphingolipid biosynthetic process"/>
    <property type="evidence" value="ECO:0007669"/>
    <property type="project" value="TreeGrafter"/>
</dbReference>
<comment type="catalytic activity">
    <reaction evidence="10">
        <text>a very-long-chain acyl-CoA + malonyl-CoA + H(+) = a very-long-chain 3-oxoacyl-CoA + CO2 + CoA</text>
        <dbReference type="Rhea" id="RHEA:32727"/>
        <dbReference type="ChEBI" id="CHEBI:15378"/>
        <dbReference type="ChEBI" id="CHEBI:16526"/>
        <dbReference type="ChEBI" id="CHEBI:57287"/>
        <dbReference type="ChEBI" id="CHEBI:57384"/>
        <dbReference type="ChEBI" id="CHEBI:90725"/>
        <dbReference type="ChEBI" id="CHEBI:90736"/>
        <dbReference type="EC" id="2.3.1.199"/>
    </reaction>
</comment>
<organism evidence="11 12">
    <name type="scientific">Leptosia nina</name>
    <dbReference type="NCBI Taxonomy" id="320188"/>
    <lineage>
        <taxon>Eukaryota</taxon>
        <taxon>Metazoa</taxon>
        <taxon>Ecdysozoa</taxon>
        <taxon>Arthropoda</taxon>
        <taxon>Hexapoda</taxon>
        <taxon>Insecta</taxon>
        <taxon>Pterygota</taxon>
        <taxon>Neoptera</taxon>
        <taxon>Endopterygota</taxon>
        <taxon>Lepidoptera</taxon>
        <taxon>Glossata</taxon>
        <taxon>Ditrysia</taxon>
        <taxon>Papilionoidea</taxon>
        <taxon>Pieridae</taxon>
        <taxon>Pierinae</taxon>
        <taxon>Leptosia</taxon>
    </lineage>
</organism>
<accession>A0AAV1JYH4</accession>
<dbReference type="Proteomes" id="UP001497472">
    <property type="component" value="Unassembled WGS sequence"/>
</dbReference>
<feature type="transmembrane region" description="Helical" evidence="10">
    <location>
        <begin position="72"/>
        <end position="90"/>
    </location>
</feature>
<evidence type="ECO:0000256" key="10">
    <source>
        <dbReference type="RuleBase" id="RU361115"/>
    </source>
</evidence>
<keyword evidence="6 10" id="KW-1133">Transmembrane helix</keyword>
<keyword evidence="7 10" id="KW-0443">Lipid metabolism</keyword>
<dbReference type="PANTHER" id="PTHR11157:SF21">
    <property type="entry name" value="ELONGATION OF VERY LONG CHAIN FATTY ACIDS PROTEIN"/>
    <property type="match status" value="1"/>
</dbReference>
<evidence type="ECO:0000256" key="1">
    <source>
        <dbReference type="ARBA" id="ARBA00004141"/>
    </source>
</evidence>
<dbReference type="Pfam" id="PF01151">
    <property type="entry name" value="ELO"/>
    <property type="match status" value="1"/>
</dbReference>
<dbReference type="AlphaFoldDB" id="A0AAV1JYH4"/>
<comment type="similarity">
    <text evidence="10">Belongs to the ELO family.</text>
</comment>
<evidence type="ECO:0000313" key="12">
    <source>
        <dbReference type="Proteomes" id="UP001497472"/>
    </source>
</evidence>
<dbReference type="InterPro" id="IPR002076">
    <property type="entry name" value="ELO_fam"/>
</dbReference>
<gene>
    <name evidence="11" type="ORF">LNINA_LOCUS12382</name>
</gene>
<sequence length="300" mass="35564">MATLIKTIWRGYGFIFDELADPRTKTWFLVAKPYQGLCILGLYLLFVLKVGPNWMKNRPPFNVDKLMIIHNLIQVLACGYTFYEMIVYAWGWKYKWFCEPIDYSDSQDALRAANFVYHYYMLKYLDLIDTVFFVLRKKFNQVSFLHVYHHTGMVMLIWGASTYFPGGHGTLVGMVNSFVHVVMYSYYLLTVAVPSVKKSIWWKKHITQLQIIQLAWCCLHMLVLVFKPDCAYPRWIAIVFLPNDLFMLTLFLDFYIKTYIRKPKAKPTETIDSLNKEKTFEESIVRQRKPNFENDLVRQL</sequence>
<feature type="transmembrane region" description="Helical" evidence="10">
    <location>
        <begin position="117"/>
        <end position="135"/>
    </location>
</feature>
<name>A0AAV1JYH4_9NEOP</name>
<keyword evidence="8 10" id="KW-0472">Membrane</keyword>
<evidence type="ECO:0000256" key="7">
    <source>
        <dbReference type="ARBA" id="ARBA00023098"/>
    </source>
</evidence>
<dbReference type="EC" id="2.3.1.199" evidence="10"/>
<dbReference type="GO" id="GO:0042761">
    <property type="term" value="P:very long-chain fatty acid biosynthetic process"/>
    <property type="evidence" value="ECO:0007669"/>
    <property type="project" value="TreeGrafter"/>
</dbReference>
<evidence type="ECO:0000313" key="11">
    <source>
        <dbReference type="EMBL" id="CAK1553378.1"/>
    </source>
</evidence>
<dbReference type="GO" id="GO:0034626">
    <property type="term" value="P:fatty acid elongation, polyunsaturated fatty acid"/>
    <property type="evidence" value="ECO:0007669"/>
    <property type="project" value="TreeGrafter"/>
</dbReference>
<feature type="transmembrane region" description="Helical" evidence="10">
    <location>
        <begin position="232"/>
        <end position="256"/>
    </location>
</feature>
<dbReference type="GO" id="GO:0019367">
    <property type="term" value="P:fatty acid elongation, saturated fatty acid"/>
    <property type="evidence" value="ECO:0007669"/>
    <property type="project" value="TreeGrafter"/>
</dbReference>
<feature type="transmembrane region" description="Helical" evidence="10">
    <location>
        <begin position="34"/>
        <end position="51"/>
    </location>
</feature>
<comment type="caution">
    <text evidence="11">The sequence shown here is derived from an EMBL/GenBank/DDBJ whole genome shotgun (WGS) entry which is preliminary data.</text>
</comment>
<dbReference type="PANTHER" id="PTHR11157">
    <property type="entry name" value="FATTY ACID ACYL TRANSFERASE-RELATED"/>
    <property type="match status" value="1"/>
</dbReference>
<keyword evidence="5 10" id="KW-0276">Fatty acid metabolism</keyword>
<feature type="transmembrane region" description="Helical" evidence="10">
    <location>
        <begin position="178"/>
        <end position="196"/>
    </location>
</feature>
<evidence type="ECO:0000256" key="8">
    <source>
        <dbReference type="ARBA" id="ARBA00023136"/>
    </source>
</evidence>
<keyword evidence="12" id="KW-1185">Reference proteome</keyword>
<evidence type="ECO:0000256" key="2">
    <source>
        <dbReference type="ARBA" id="ARBA00022516"/>
    </source>
</evidence>
<feature type="transmembrane region" description="Helical" evidence="10">
    <location>
        <begin position="208"/>
        <end position="226"/>
    </location>
</feature>
<dbReference type="GO" id="GO:0005789">
    <property type="term" value="C:endoplasmic reticulum membrane"/>
    <property type="evidence" value="ECO:0007669"/>
    <property type="project" value="TreeGrafter"/>
</dbReference>
<dbReference type="PROSITE" id="PS01188">
    <property type="entry name" value="ELO"/>
    <property type="match status" value="1"/>
</dbReference>
<dbReference type="GO" id="GO:0009922">
    <property type="term" value="F:fatty acid elongase activity"/>
    <property type="evidence" value="ECO:0007669"/>
    <property type="project" value="UniProtKB-EC"/>
</dbReference>
<feature type="transmembrane region" description="Helical" evidence="10">
    <location>
        <begin position="147"/>
        <end position="166"/>
    </location>
</feature>
<keyword evidence="2 10" id="KW-0444">Lipid biosynthesis</keyword>
<keyword evidence="4 10" id="KW-0812">Transmembrane</keyword>
<evidence type="ECO:0000256" key="6">
    <source>
        <dbReference type="ARBA" id="ARBA00022989"/>
    </source>
</evidence>
<keyword evidence="9 10" id="KW-0275">Fatty acid biosynthesis</keyword>
<evidence type="ECO:0000256" key="4">
    <source>
        <dbReference type="ARBA" id="ARBA00022692"/>
    </source>
</evidence>
<reference evidence="11 12" key="1">
    <citation type="submission" date="2023-11" db="EMBL/GenBank/DDBJ databases">
        <authorList>
            <person name="Okamura Y."/>
        </authorList>
    </citation>
    <scope>NUCLEOTIDE SEQUENCE [LARGE SCALE GENOMIC DNA]</scope>
</reference>
<proteinExistence type="inferred from homology"/>
<evidence type="ECO:0000256" key="5">
    <source>
        <dbReference type="ARBA" id="ARBA00022832"/>
    </source>
</evidence>
<keyword evidence="3 10" id="KW-0808">Transferase</keyword>
<evidence type="ECO:0000256" key="3">
    <source>
        <dbReference type="ARBA" id="ARBA00022679"/>
    </source>
</evidence>
<comment type="subcellular location">
    <subcellularLocation>
        <location evidence="1">Membrane</location>
        <topology evidence="1">Multi-pass membrane protein</topology>
    </subcellularLocation>
</comment>
<evidence type="ECO:0000256" key="9">
    <source>
        <dbReference type="ARBA" id="ARBA00023160"/>
    </source>
</evidence>
<protein>
    <recommendedName>
        <fullName evidence="10">Elongation of very long chain fatty acids protein</fullName>
        <ecNumber evidence="10">2.3.1.199</ecNumber>
    </recommendedName>
    <alternativeName>
        <fullName evidence="10">Very-long-chain 3-oxoacyl-CoA synthase</fullName>
    </alternativeName>
</protein>
<dbReference type="GO" id="GO:0034625">
    <property type="term" value="P:fatty acid elongation, monounsaturated fatty acid"/>
    <property type="evidence" value="ECO:0007669"/>
    <property type="project" value="TreeGrafter"/>
</dbReference>
<dbReference type="InterPro" id="IPR030457">
    <property type="entry name" value="ELO_CS"/>
</dbReference>
<dbReference type="EMBL" id="CAVLEF010000225">
    <property type="protein sequence ID" value="CAK1553378.1"/>
    <property type="molecule type" value="Genomic_DNA"/>
</dbReference>